<feature type="compositionally biased region" description="Low complexity" evidence="1">
    <location>
        <begin position="27"/>
        <end position="36"/>
    </location>
</feature>
<proteinExistence type="predicted"/>
<name>A0ABQ8VR91_9AGAR</name>
<evidence type="ECO:0000256" key="1">
    <source>
        <dbReference type="SAM" id="MobiDB-lite"/>
    </source>
</evidence>
<evidence type="ECO:0000313" key="2">
    <source>
        <dbReference type="EMBL" id="KAJ4498908.1"/>
    </source>
</evidence>
<evidence type="ECO:0000313" key="3">
    <source>
        <dbReference type="Proteomes" id="UP001150217"/>
    </source>
</evidence>
<gene>
    <name evidence="2" type="ORF">C8R41DRAFT_978660</name>
</gene>
<dbReference type="EMBL" id="JANVFT010000013">
    <property type="protein sequence ID" value="KAJ4498908.1"/>
    <property type="molecule type" value="Genomic_DNA"/>
</dbReference>
<accession>A0ABQ8VR91</accession>
<organism evidence="2 3">
    <name type="scientific">Lentinula lateritia</name>
    <dbReference type="NCBI Taxonomy" id="40482"/>
    <lineage>
        <taxon>Eukaryota</taxon>
        <taxon>Fungi</taxon>
        <taxon>Dikarya</taxon>
        <taxon>Basidiomycota</taxon>
        <taxon>Agaricomycotina</taxon>
        <taxon>Agaricomycetes</taxon>
        <taxon>Agaricomycetidae</taxon>
        <taxon>Agaricales</taxon>
        <taxon>Marasmiineae</taxon>
        <taxon>Omphalotaceae</taxon>
        <taxon>Lentinula</taxon>
    </lineage>
</organism>
<dbReference type="Proteomes" id="UP001150217">
    <property type="component" value="Unassembled WGS sequence"/>
</dbReference>
<keyword evidence="3" id="KW-1185">Reference proteome</keyword>
<protein>
    <submittedName>
        <fullName evidence="2">Uncharacterized protein</fullName>
    </submittedName>
</protein>
<comment type="caution">
    <text evidence="2">The sequence shown here is derived from an EMBL/GenBank/DDBJ whole genome shotgun (WGS) entry which is preliminary data.</text>
</comment>
<feature type="region of interest" description="Disordered" evidence="1">
    <location>
        <begin position="1"/>
        <end position="53"/>
    </location>
</feature>
<reference evidence="2" key="1">
    <citation type="submission" date="2022-08" db="EMBL/GenBank/DDBJ databases">
        <title>A Global Phylogenomic Analysis of the Shiitake Genus Lentinula.</title>
        <authorList>
            <consortium name="DOE Joint Genome Institute"/>
            <person name="Sierra-Patev S."/>
            <person name="Min B."/>
            <person name="Naranjo-Ortiz M."/>
            <person name="Looney B."/>
            <person name="Konkel Z."/>
            <person name="Slot J.C."/>
            <person name="Sakamoto Y."/>
            <person name="Steenwyk J.L."/>
            <person name="Rokas A."/>
            <person name="Carro J."/>
            <person name="Camarero S."/>
            <person name="Ferreira P."/>
            <person name="Molpeceres G."/>
            <person name="Ruiz-Duenas F.J."/>
            <person name="Serrano A."/>
            <person name="Henrissat B."/>
            <person name="Drula E."/>
            <person name="Hughes K.W."/>
            <person name="Mata J.L."/>
            <person name="Ishikawa N.K."/>
            <person name="Vargas-Isla R."/>
            <person name="Ushijima S."/>
            <person name="Smith C.A."/>
            <person name="Ahrendt S."/>
            <person name="Andreopoulos W."/>
            <person name="He G."/>
            <person name="Labutti K."/>
            <person name="Lipzen A."/>
            <person name="Ng V."/>
            <person name="Riley R."/>
            <person name="Sandor L."/>
            <person name="Barry K."/>
            <person name="Martinez A.T."/>
            <person name="Xiao Y."/>
            <person name="Gibbons J.G."/>
            <person name="Terashima K."/>
            <person name="Grigoriev I.V."/>
            <person name="Hibbett D.S."/>
        </authorList>
    </citation>
    <scope>NUCLEOTIDE SEQUENCE</scope>
    <source>
        <strain evidence="2">RHP3577 ss4</strain>
    </source>
</reference>
<sequence>MSANDYYNNQGKQYYPPQGPPPGQGGYYPQQPQQAYYGGGPPQGYPQQGGYQPQPPPQTVYVYVHELVAISISPAELSLFTDNNHSRAQAVVVDVVRVWQECVYAAALKNFASVYCNLQLARCRAWIGPLCFVDYLRVYQSFHYFMALYFSHRFMFPPYLNSSCGVQHPVSS</sequence>